<name>A0ABC8YX98_9POAL</name>
<sequence>MVVNADFTLLNCFADGRSAVAREIKLPTHLFDDQRTTCIGSLDDWIVCVYPRTWNARQSVLLSDQYCYLLAPSKQKIVHLPDPPAFQTTQRLHGLIQVENGNGAISYTQPLSAFNISLSKAILTTEPDMGNCKVAAMSDRRGRHHLALCTVGMSCWCLFTADFITVGTDLEFYEGSLYLLVNDSADLYILNFGPDFCLFLVVTHAERCLIEQLPSISDNGVHSCSLVKLNQKLLLVVRQFPDLSEQMTGVDVYMLDNKSKPWKWVTANSLNGQCILISSSYNKSYPAHLYDEIEEETIYFLDSMNPGYLPREDENFTYQVLVYNVKDKMIGIRHIGSKPAGPSCKFPMWFCPTE</sequence>
<evidence type="ECO:0000259" key="1">
    <source>
        <dbReference type="Pfam" id="PF03478"/>
    </source>
</evidence>
<dbReference type="EMBL" id="OZ075127">
    <property type="protein sequence ID" value="CAL4951211.1"/>
    <property type="molecule type" value="Genomic_DNA"/>
</dbReference>
<dbReference type="AlphaFoldDB" id="A0ABC8YX98"/>
<reference evidence="2 3" key="2">
    <citation type="submission" date="2024-10" db="EMBL/GenBank/DDBJ databases">
        <authorList>
            <person name="Ryan C."/>
        </authorList>
    </citation>
    <scope>NUCLEOTIDE SEQUENCE [LARGE SCALE GENOMIC DNA]</scope>
</reference>
<protein>
    <recommendedName>
        <fullName evidence="1">KIB1-4 beta-propeller domain-containing protein</fullName>
    </recommendedName>
</protein>
<dbReference type="PANTHER" id="PTHR33110:SF15">
    <property type="entry name" value="OS11G0594500 PROTEIN"/>
    <property type="match status" value="1"/>
</dbReference>
<organism evidence="2 3">
    <name type="scientific">Urochloa decumbens</name>
    <dbReference type="NCBI Taxonomy" id="240449"/>
    <lineage>
        <taxon>Eukaryota</taxon>
        <taxon>Viridiplantae</taxon>
        <taxon>Streptophyta</taxon>
        <taxon>Embryophyta</taxon>
        <taxon>Tracheophyta</taxon>
        <taxon>Spermatophyta</taxon>
        <taxon>Magnoliopsida</taxon>
        <taxon>Liliopsida</taxon>
        <taxon>Poales</taxon>
        <taxon>Poaceae</taxon>
        <taxon>PACMAD clade</taxon>
        <taxon>Panicoideae</taxon>
        <taxon>Panicodae</taxon>
        <taxon>Paniceae</taxon>
        <taxon>Melinidinae</taxon>
        <taxon>Urochloa</taxon>
    </lineage>
</organism>
<keyword evidence="3" id="KW-1185">Reference proteome</keyword>
<feature type="domain" description="KIB1-4 beta-propeller" evidence="1">
    <location>
        <begin position="23"/>
        <end position="323"/>
    </location>
</feature>
<gene>
    <name evidence="2" type="ORF">URODEC1_LOCUS38815</name>
</gene>
<accession>A0ABC8YX98</accession>
<evidence type="ECO:0000313" key="3">
    <source>
        <dbReference type="Proteomes" id="UP001497457"/>
    </source>
</evidence>
<dbReference type="Pfam" id="PF03478">
    <property type="entry name" value="Beta-prop_KIB1-4"/>
    <property type="match status" value="1"/>
</dbReference>
<dbReference type="Proteomes" id="UP001497457">
    <property type="component" value="Chromosome 17b"/>
</dbReference>
<reference evidence="3" key="1">
    <citation type="submission" date="2024-06" db="EMBL/GenBank/DDBJ databases">
        <authorList>
            <person name="Ryan C."/>
        </authorList>
    </citation>
    <scope>NUCLEOTIDE SEQUENCE [LARGE SCALE GENOMIC DNA]</scope>
</reference>
<proteinExistence type="predicted"/>
<dbReference type="PANTHER" id="PTHR33110">
    <property type="entry name" value="F-BOX/KELCH-REPEAT PROTEIN-RELATED"/>
    <property type="match status" value="1"/>
</dbReference>
<evidence type="ECO:0000313" key="2">
    <source>
        <dbReference type="EMBL" id="CAL4951211.1"/>
    </source>
</evidence>
<dbReference type="InterPro" id="IPR005174">
    <property type="entry name" value="KIB1-4_b-propeller"/>
</dbReference>